<keyword evidence="3" id="KW-1185">Reference proteome</keyword>
<dbReference type="Proteomes" id="UP000186684">
    <property type="component" value="Unassembled WGS sequence"/>
</dbReference>
<reference evidence="3" key="1">
    <citation type="submission" date="2017-01" db="EMBL/GenBank/DDBJ databases">
        <authorList>
            <person name="Varghese N."/>
            <person name="Submissions S."/>
        </authorList>
    </citation>
    <scope>NUCLEOTIDE SEQUENCE [LARGE SCALE GENOMIC DNA]</scope>
    <source>
        <strain evidence="3">DSM 29430</strain>
    </source>
</reference>
<evidence type="ECO:0000313" key="2">
    <source>
        <dbReference type="EMBL" id="SIS76910.1"/>
    </source>
</evidence>
<keyword evidence="1" id="KW-0472">Membrane</keyword>
<accession>A0A1N7LSU1</accession>
<organism evidence="2 3">
    <name type="scientific">Roseivivax lentus</name>
    <dbReference type="NCBI Taxonomy" id="633194"/>
    <lineage>
        <taxon>Bacteria</taxon>
        <taxon>Pseudomonadati</taxon>
        <taxon>Pseudomonadota</taxon>
        <taxon>Alphaproteobacteria</taxon>
        <taxon>Rhodobacterales</taxon>
        <taxon>Roseobacteraceae</taxon>
        <taxon>Roseivivax</taxon>
    </lineage>
</organism>
<dbReference type="RefSeq" id="WP_076446655.1">
    <property type="nucleotide sequence ID" value="NZ_FTOQ01000003.1"/>
</dbReference>
<keyword evidence="1" id="KW-0812">Transmembrane</keyword>
<sequence>MAPAELHWWLNLAAASGIAVLAVPAWSLNSRKKKLQAVQDALPQTPETFRDSVKGILGDKWRRDVAAWRRIDEVCLALGYLLLLGSAVLRLFVPIP</sequence>
<feature type="transmembrane region" description="Helical" evidence="1">
    <location>
        <begin position="6"/>
        <end position="26"/>
    </location>
</feature>
<protein>
    <submittedName>
        <fullName evidence="2">Uncharacterized protein</fullName>
    </submittedName>
</protein>
<dbReference type="OrthoDB" id="7874246at2"/>
<dbReference type="AlphaFoldDB" id="A0A1N7LSU1"/>
<gene>
    <name evidence="2" type="ORF">SAMN05421759_103127</name>
</gene>
<evidence type="ECO:0000256" key="1">
    <source>
        <dbReference type="SAM" id="Phobius"/>
    </source>
</evidence>
<feature type="transmembrane region" description="Helical" evidence="1">
    <location>
        <begin position="74"/>
        <end position="93"/>
    </location>
</feature>
<dbReference type="EMBL" id="FTOQ01000003">
    <property type="protein sequence ID" value="SIS76910.1"/>
    <property type="molecule type" value="Genomic_DNA"/>
</dbReference>
<proteinExistence type="predicted"/>
<keyword evidence="1" id="KW-1133">Transmembrane helix</keyword>
<dbReference type="STRING" id="633194.SAMN05421759_103127"/>
<name>A0A1N7LSU1_9RHOB</name>
<evidence type="ECO:0000313" key="3">
    <source>
        <dbReference type="Proteomes" id="UP000186684"/>
    </source>
</evidence>